<organism evidence="1 2">
    <name type="scientific">Eretmocerus hayati</name>
    <dbReference type="NCBI Taxonomy" id="131215"/>
    <lineage>
        <taxon>Eukaryota</taxon>
        <taxon>Metazoa</taxon>
        <taxon>Ecdysozoa</taxon>
        <taxon>Arthropoda</taxon>
        <taxon>Hexapoda</taxon>
        <taxon>Insecta</taxon>
        <taxon>Pterygota</taxon>
        <taxon>Neoptera</taxon>
        <taxon>Endopterygota</taxon>
        <taxon>Hymenoptera</taxon>
        <taxon>Apocrita</taxon>
        <taxon>Proctotrupomorpha</taxon>
        <taxon>Chalcidoidea</taxon>
        <taxon>Aphelinidae</taxon>
        <taxon>Aphelininae</taxon>
        <taxon>Eretmocerus</taxon>
    </lineage>
</organism>
<gene>
    <name evidence="1" type="ORF">QAD02_007967</name>
</gene>
<proteinExistence type="predicted"/>
<sequence>MSTQKAVPPKVPKKRASAPRTNVKAKQAKAMADTNLDLRGNSFQSPPSFVVPPNQTNTFIPFHNLNQNSALAHQAIMQNNALNQIQMMRMPTISQSEPSPRIARIISIADQNGQPLLFPNAMQPDQMPCVTGANGSVTVTSPLSVSNVNAQIEQATSMMLNENFSGSTTIDTDQSINREQVHLTPEVIVDGELGIEGVKDGSTHQTETETPLLEESAGFADLINAMNRMTVAVQAQTQQLVCYNNLLRDNNANILKLQEAIDNRPCGKVGTTVETKPAPPQNVLPKLPLKKVSQLKQLSIDIMTNPLVKPQLAKVARKPGGDDATEKVKNGMKKIMTHRLGRLYNWTGVKGGKNFGEMDVAKKLRDIFMDICKCDEKRSRKLIAYWLRRAGEEHRRDLSRNPELADESSADDESGPQNKNPSVSRKVSKHRQQKSQVINDVRPLQSTLEEQSTISENNDILGDNSDEPQDSDDPQDSDEPQDSDDPQESETEDKVTDGEISDTEAEGEHDPEEVQN</sequence>
<comment type="caution">
    <text evidence="1">The sequence shown here is derived from an EMBL/GenBank/DDBJ whole genome shotgun (WGS) entry which is preliminary data.</text>
</comment>
<protein>
    <submittedName>
        <fullName evidence="1">Uncharacterized protein</fullName>
    </submittedName>
</protein>
<evidence type="ECO:0000313" key="2">
    <source>
        <dbReference type="Proteomes" id="UP001239111"/>
    </source>
</evidence>
<dbReference type="Proteomes" id="UP001239111">
    <property type="component" value="Chromosome 4"/>
</dbReference>
<reference evidence="1" key="1">
    <citation type="submission" date="2023-04" db="EMBL/GenBank/DDBJ databases">
        <title>A chromosome-level genome assembly of the parasitoid wasp Eretmocerus hayati.</title>
        <authorList>
            <person name="Zhong Y."/>
            <person name="Liu S."/>
            <person name="Liu Y."/>
        </authorList>
    </citation>
    <scope>NUCLEOTIDE SEQUENCE</scope>
    <source>
        <strain evidence="1">ZJU_SS_LIU_2023</strain>
    </source>
</reference>
<name>A0ACC2N544_9HYME</name>
<evidence type="ECO:0000313" key="1">
    <source>
        <dbReference type="EMBL" id="KAJ8666305.1"/>
    </source>
</evidence>
<accession>A0ACC2N544</accession>
<keyword evidence="2" id="KW-1185">Reference proteome</keyword>
<dbReference type="EMBL" id="CM056744">
    <property type="protein sequence ID" value="KAJ8666305.1"/>
    <property type="molecule type" value="Genomic_DNA"/>
</dbReference>